<dbReference type="SMART" id="SM00112">
    <property type="entry name" value="CA"/>
    <property type="match status" value="2"/>
</dbReference>
<feature type="domain" description="Cadherin" evidence="10">
    <location>
        <begin position="134"/>
        <end position="238"/>
    </location>
</feature>
<dbReference type="GO" id="GO:0016339">
    <property type="term" value="P:calcium-dependent cell-cell adhesion via plasma membrane cell adhesion molecules"/>
    <property type="evidence" value="ECO:0007669"/>
    <property type="project" value="TreeGrafter"/>
</dbReference>
<evidence type="ECO:0000256" key="4">
    <source>
        <dbReference type="ARBA" id="ARBA00022737"/>
    </source>
</evidence>
<dbReference type="EMBL" id="OV696700">
    <property type="protein sequence ID" value="CAH1246475.1"/>
    <property type="molecule type" value="Genomic_DNA"/>
</dbReference>
<dbReference type="PANTHER" id="PTHR24027">
    <property type="entry name" value="CADHERIN-23"/>
    <property type="match status" value="1"/>
</dbReference>
<dbReference type="Proteomes" id="UP000838412">
    <property type="component" value="Chromosome 15"/>
</dbReference>
<dbReference type="PROSITE" id="PS50268">
    <property type="entry name" value="CADHERIN_2"/>
    <property type="match status" value="2"/>
</dbReference>
<keyword evidence="7" id="KW-0472">Membrane</keyword>
<dbReference type="GO" id="GO:0005912">
    <property type="term" value="C:adherens junction"/>
    <property type="evidence" value="ECO:0007669"/>
    <property type="project" value="TreeGrafter"/>
</dbReference>
<evidence type="ECO:0000256" key="7">
    <source>
        <dbReference type="ARBA" id="ARBA00023136"/>
    </source>
</evidence>
<accession>A0A8J9Z3I2</accession>
<dbReference type="SUPFAM" id="SSF49313">
    <property type="entry name" value="Cadherin-like"/>
    <property type="match status" value="2"/>
</dbReference>
<dbReference type="GO" id="GO:0007156">
    <property type="term" value="P:homophilic cell adhesion via plasma membrane adhesion molecules"/>
    <property type="evidence" value="ECO:0007669"/>
    <property type="project" value="InterPro"/>
</dbReference>
<evidence type="ECO:0000256" key="3">
    <source>
        <dbReference type="ARBA" id="ARBA00022729"/>
    </source>
</evidence>
<organism evidence="11 12">
    <name type="scientific">Branchiostoma lanceolatum</name>
    <name type="common">Common lancelet</name>
    <name type="synonym">Amphioxus lanceolatum</name>
    <dbReference type="NCBI Taxonomy" id="7740"/>
    <lineage>
        <taxon>Eukaryota</taxon>
        <taxon>Metazoa</taxon>
        <taxon>Chordata</taxon>
        <taxon>Cephalochordata</taxon>
        <taxon>Leptocardii</taxon>
        <taxon>Amphioxiformes</taxon>
        <taxon>Branchiostomatidae</taxon>
        <taxon>Branchiostoma</taxon>
    </lineage>
</organism>
<evidence type="ECO:0000259" key="10">
    <source>
        <dbReference type="PROSITE" id="PS50268"/>
    </source>
</evidence>
<dbReference type="GO" id="GO:0005509">
    <property type="term" value="F:calcium ion binding"/>
    <property type="evidence" value="ECO:0007669"/>
    <property type="project" value="UniProtKB-UniRule"/>
</dbReference>
<feature type="domain" description="Cadherin" evidence="10">
    <location>
        <begin position="36"/>
        <end position="133"/>
    </location>
</feature>
<dbReference type="CDD" id="cd11304">
    <property type="entry name" value="Cadherin_repeat"/>
    <property type="match status" value="2"/>
</dbReference>
<dbReference type="InterPro" id="IPR020894">
    <property type="entry name" value="Cadherin_CS"/>
</dbReference>
<feature type="signal peptide" evidence="9">
    <location>
        <begin position="1"/>
        <end position="19"/>
    </location>
</feature>
<dbReference type="GO" id="GO:0016342">
    <property type="term" value="C:catenin complex"/>
    <property type="evidence" value="ECO:0007669"/>
    <property type="project" value="TreeGrafter"/>
</dbReference>
<dbReference type="GO" id="GO:0034332">
    <property type="term" value="P:adherens junction organization"/>
    <property type="evidence" value="ECO:0007669"/>
    <property type="project" value="TreeGrafter"/>
</dbReference>
<feature type="chain" id="PRO_5035476474" evidence="9">
    <location>
        <begin position="20"/>
        <end position="258"/>
    </location>
</feature>
<evidence type="ECO:0000256" key="1">
    <source>
        <dbReference type="ARBA" id="ARBA00004167"/>
    </source>
</evidence>
<dbReference type="PANTHER" id="PTHR24027:SF422">
    <property type="entry name" value="CADHERIN DOMAIN-CONTAINING PROTEIN"/>
    <property type="match status" value="1"/>
</dbReference>
<name>A0A8J9Z3I2_BRALA</name>
<dbReference type="Gene3D" id="2.60.40.60">
    <property type="entry name" value="Cadherins"/>
    <property type="match status" value="2"/>
</dbReference>
<protein>
    <submittedName>
        <fullName evidence="11">CDH23 protein</fullName>
    </submittedName>
</protein>
<dbReference type="OrthoDB" id="9990384at2759"/>
<dbReference type="InterPro" id="IPR002126">
    <property type="entry name" value="Cadherin-like_dom"/>
</dbReference>
<reference evidence="11" key="1">
    <citation type="submission" date="2022-01" db="EMBL/GenBank/DDBJ databases">
        <authorList>
            <person name="Braso-Vives M."/>
        </authorList>
    </citation>
    <scope>NUCLEOTIDE SEQUENCE</scope>
</reference>
<evidence type="ECO:0000256" key="6">
    <source>
        <dbReference type="ARBA" id="ARBA00022989"/>
    </source>
</evidence>
<dbReference type="GO" id="GO:0045296">
    <property type="term" value="F:cadherin binding"/>
    <property type="evidence" value="ECO:0007669"/>
    <property type="project" value="TreeGrafter"/>
</dbReference>
<dbReference type="Pfam" id="PF00028">
    <property type="entry name" value="Cadherin"/>
    <property type="match status" value="1"/>
</dbReference>
<comment type="subcellular location">
    <subcellularLocation>
        <location evidence="1">Membrane</location>
        <topology evidence="1">Single-pass membrane protein</topology>
    </subcellularLocation>
</comment>
<keyword evidence="6" id="KW-1133">Transmembrane helix</keyword>
<keyword evidence="3 9" id="KW-0732">Signal</keyword>
<dbReference type="GO" id="GO:0007043">
    <property type="term" value="P:cell-cell junction assembly"/>
    <property type="evidence" value="ECO:0007669"/>
    <property type="project" value="TreeGrafter"/>
</dbReference>
<dbReference type="FunFam" id="2.60.40.60:FF:000033">
    <property type="entry name" value="FAT atypical cadherin 1"/>
    <property type="match status" value="1"/>
</dbReference>
<dbReference type="InterPro" id="IPR015919">
    <property type="entry name" value="Cadherin-like_sf"/>
</dbReference>
<keyword evidence="12" id="KW-1185">Reference proteome</keyword>
<dbReference type="PROSITE" id="PS00232">
    <property type="entry name" value="CADHERIN_1"/>
    <property type="match status" value="1"/>
</dbReference>
<evidence type="ECO:0000313" key="12">
    <source>
        <dbReference type="Proteomes" id="UP000838412"/>
    </source>
</evidence>
<keyword evidence="5 8" id="KW-0106">Calcium</keyword>
<sequence>MLEGKCIILLLAGIGITMAVTAPEFRNIGDLNNMLVSENTPVGESIFQIRAYDPDGNALDFTISGDTFRISPAGVNAQGETLGDLEVAKILDRETNPVVRFDVSITDGLGGHTITHSDILINVIDYNDNSPQFQGTPYEARLSENADIGTSIITVRATDIDSGQNGAVNYQLTSHTDSFEIGQVDGILRLKDRTAIESEQQTAYAVTVRAVDGGSQPLATSVDVFVQITDEQNRAPVWLNEPYEISITEGTPGSLQAS</sequence>
<dbReference type="GO" id="GO:0016477">
    <property type="term" value="P:cell migration"/>
    <property type="evidence" value="ECO:0007669"/>
    <property type="project" value="TreeGrafter"/>
</dbReference>
<keyword evidence="2" id="KW-0812">Transmembrane</keyword>
<evidence type="ECO:0000256" key="5">
    <source>
        <dbReference type="ARBA" id="ARBA00022837"/>
    </source>
</evidence>
<dbReference type="GO" id="GO:0044331">
    <property type="term" value="P:cell-cell adhesion mediated by cadherin"/>
    <property type="evidence" value="ECO:0007669"/>
    <property type="project" value="TreeGrafter"/>
</dbReference>
<dbReference type="InterPro" id="IPR039808">
    <property type="entry name" value="Cadherin"/>
</dbReference>
<evidence type="ECO:0000256" key="8">
    <source>
        <dbReference type="PROSITE-ProRule" id="PRU00043"/>
    </source>
</evidence>
<dbReference type="AlphaFoldDB" id="A0A8J9Z3I2"/>
<evidence type="ECO:0000256" key="2">
    <source>
        <dbReference type="ARBA" id="ARBA00022692"/>
    </source>
</evidence>
<evidence type="ECO:0000313" key="11">
    <source>
        <dbReference type="EMBL" id="CAH1246475.1"/>
    </source>
</evidence>
<keyword evidence="4" id="KW-0677">Repeat</keyword>
<evidence type="ECO:0000256" key="9">
    <source>
        <dbReference type="SAM" id="SignalP"/>
    </source>
</evidence>
<dbReference type="GO" id="GO:0008013">
    <property type="term" value="F:beta-catenin binding"/>
    <property type="evidence" value="ECO:0007669"/>
    <property type="project" value="TreeGrafter"/>
</dbReference>
<gene>
    <name evidence="11" type="primary">CDH23</name>
    <name evidence="11" type="ORF">BLAG_LOCUS8485</name>
</gene>
<proteinExistence type="predicted"/>
<dbReference type="GO" id="GO:0000902">
    <property type="term" value="P:cell morphogenesis"/>
    <property type="evidence" value="ECO:0007669"/>
    <property type="project" value="TreeGrafter"/>
</dbReference>
<dbReference type="PRINTS" id="PR00205">
    <property type="entry name" value="CADHERIN"/>
</dbReference>